<proteinExistence type="predicted"/>
<gene>
    <name evidence="1" type="ORF">RPERSI_LOCUS23295</name>
</gene>
<accession>A0ACA9RV72</accession>
<sequence length="192" mass="22598">MVKRTRKTNEKISNKKAKTDNKTLTQQSNTLERFFTISKVSNKEKAKSIWDNLNDDRKFLLRDEFAQMHEDWLYLLKDELVSEYYLNIKRQIASIEGRGIDVLPQRNLRFRCFKMSPFDISVIIVGQDPYPNDADGLAFSSETIKPSLKKIFNLLEWDIEDVKWSRPKIGSLESVKKCITFKLDLDSRKEKI</sequence>
<evidence type="ECO:0000313" key="1">
    <source>
        <dbReference type="EMBL" id="CAG8811384.1"/>
    </source>
</evidence>
<name>A0ACA9RV72_9GLOM</name>
<comment type="caution">
    <text evidence="1">The sequence shown here is derived from an EMBL/GenBank/DDBJ whole genome shotgun (WGS) entry which is preliminary data.</text>
</comment>
<dbReference type="Proteomes" id="UP000789920">
    <property type="component" value="Unassembled WGS sequence"/>
</dbReference>
<evidence type="ECO:0000313" key="2">
    <source>
        <dbReference type="Proteomes" id="UP000789920"/>
    </source>
</evidence>
<dbReference type="EMBL" id="CAJVQC010072291">
    <property type="protein sequence ID" value="CAG8811384.1"/>
    <property type="molecule type" value="Genomic_DNA"/>
</dbReference>
<feature type="non-terminal residue" evidence="1">
    <location>
        <position position="192"/>
    </location>
</feature>
<reference evidence="1" key="1">
    <citation type="submission" date="2021-06" db="EMBL/GenBank/DDBJ databases">
        <authorList>
            <person name="Kallberg Y."/>
            <person name="Tangrot J."/>
            <person name="Rosling A."/>
        </authorList>
    </citation>
    <scope>NUCLEOTIDE SEQUENCE</scope>
    <source>
        <strain evidence="1">MA461A</strain>
    </source>
</reference>
<keyword evidence="2" id="KW-1185">Reference proteome</keyword>
<organism evidence="1 2">
    <name type="scientific">Racocetra persica</name>
    <dbReference type="NCBI Taxonomy" id="160502"/>
    <lineage>
        <taxon>Eukaryota</taxon>
        <taxon>Fungi</taxon>
        <taxon>Fungi incertae sedis</taxon>
        <taxon>Mucoromycota</taxon>
        <taxon>Glomeromycotina</taxon>
        <taxon>Glomeromycetes</taxon>
        <taxon>Diversisporales</taxon>
        <taxon>Gigasporaceae</taxon>
        <taxon>Racocetra</taxon>
    </lineage>
</organism>
<protein>
    <submittedName>
        <fullName evidence="1">3473_t:CDS:1</fullName>
    </submittedName>
</protein>